<dbReference type="Pfam" id="PF20149">
    <property type="entry name" value="DUF6532"/>
    <property type="match status" value="1"/>
</dbReference>
<sequence>MSSHLTPPPSSPQFYHMNASECRSELPPSSPLRTPRIRKASDGKTDKGTMQLPSTPVPKHVLGRSSSQGTVRVPRSIGKSPSGDHSGDYLAASLPPAIHKLSACAKQACNKFMPYHKPHGASSIELRFTEKSLDRHPCNDITLEDARKGKALLMHRESARLRALMTAWELEAVSRRREFLLAIQEENMQQFLQSADDLRFFTNILERRSVNELKNEEDFQVGTYGQDLTSLALEDERLSQMEEVLGERVEREAVDSQDDLSAILAAAVNVDALETDGSETSEDELSFTKAIMRAQSKGKRPRKTKQKYPESSGYNPSGNSAVTQIGITEEQPLPVAEIEWQLQTEAHTYHHGGIDNDQEDRMPSTSGHVPQFTRSVPVSEHPYERFFLGSQVHTESGPRSETFSLQSSLAYPSFLPELGHTSSTFPESQTHVEFNPMGYTNPPQSEIFNPASSLAYPIQEVQRGGSLLPPYPYFPPELDYAPPTLTTRFLCQPVSCVTPYNVRSQRLEAIERPLRPGETVGQTTRSITQDPPTSRLPPVRVPDAGCKSSVVLGVQEINDITTNARSNLKRLIFTQNILPTADELKVMIRQVLHDAAVNYDKVGVKDWLAKNAESEVKKLKDITTNIRNDFKNVARILALPLYDLVIPIQRRDQEAALQRQWVPILCSDFTWLDGDFTDECGTSRVPFGHTALTQIILNLLWGEKQYWRYLQVGNTDLTRVIAFAGTILHQVLDEYAGGTFSAQEFNARTSGALYKTLYTRAVSLEGRALASYIKLMEDLHARGAEMLGGHM</sequence>
<feature type="region of interest" description="Disordered" evidence="1">
    <location>
        <begin position="293"/>
        <end position="319"/>
    </location>
</feature>
<dbReference type="Proteomes" id="UP000054018">
    <property type="component" value="Unassembled WGS sequence"/>
</dbReference>
<evidence type="ECO:0000259" key="2">
    <source>
        <dbReference type="Pfam" id="PF20149"/>
    </source>
</evidence>
<evidence type="ECO:0000256" key="1">
    <source>
        <dbReference type="SAM" id="MobiDB-lite"/>
    </source>
</evidence>
<name>A0A0C9YV73_9AGAM</name>
<protein>
    <recommendedName>
        <fullName evidence="2">DUF6532 domain-containing protein</fullName>
    </recommendedName>
</protein>
<dbReference type="InterPro" id="IPR045341">
    <property type="entry name" value="DUF6532"/>
</dbReference>
<dbReference type="STRING" id="765257.A0A0C9YV73"/>
<organism evidence="3 4">
    <name type="scientific">Pisolithus microcarpus 441</name>
    <dbReference type="NCBI Taxonomy" id="765257"/>
    <lineage>
        <taxon>Eukaryota</taxon>
        <taxon>Fungi</taxon>
        <taxon>Dikarya</taxon>
        <taxon>Basidiomycota</taxon>
        <taxon>Agaricomycotina</taxon>
        <taxon>Agaricomycetes</taxon>
        <taxon>Agaricomycetidae</taxon>
        <taxon>Boletales</taxon>
        <taxon>Sclerodermatineae</taxon>
        <taxon>Pisolithaceae</taxon>
        <taxon>Pisolithus</taxon>
    </lineage>
</organism>
<feature type="compositionally biased region" description="Polar residues" evidence="1">
    <location>
        <begin position="520"/>
        <end position="532"/>
    </location>
</feature>
<feature type="domain" description="DUF6532" evidence="2">
    <location>
        <begin position="565"/>
        <end position="758"/>
    </location>
</feature>
<feature type="region of interest" description="Disordered" evidence="1">
    <location>
        <begin position="517"/>
        <end position="540"/>
    </location>
</feature>
<gene>
    <name evidence="3" type="ORF">PISMIDRAFT_19222</name>
</gene>
<feature type="compositionally biased region" description="Basic residues" evidence="1">
    <location>
        <begin position="296"/>
        <end position="306"/>
    </location>
</feature>
<dbReference type="HOGENOM" id="CLU_354926_0_0_1"/>
<keyword evidence="4" id="KW-1185">Reference proteome</keyword>
<reference evidence="3 4" key="1">
    <citation type="submission" date="2014-04" db="EMBL/GenBank/DDBJ databases">
        <authorList>
            <consortium name="DOE Joint Genome Institute"/>
            <person name="Kuo A."/>
            <person name="Kohler A."/>
            <person name="Costa M.D."/>
            <person name="Nagy L.G."/>
            <person name="Floudas D."/>
            <person name="Copeland A."/>
            <person name="Barry K.W."/>
            <person name="Cichocki N."/>
            <person name="Veneault-Fourrey C."/>
            <person name="LaButti K."/>
            <person name="Lindquist E.A."/>
            <person name="Lipzen A."/>
            <person name="Lundell T."/>
            <person name="Morin E."/>
            <person name="Murat C."/>
            <person name="Sun H."/>
            <person name="Tunlid A."/>
            <person name="Henrissat B."/>
            <person name="Grigoriev I.V."/>
            <person name="Hibbett D.S."/>
            <person name="Martin F."/>
            <person name="Nordberg H.P."/>
            <person name="Cantor M.N."/>
            <person name="Hua S.X."/>
        </authorList>
    </citation>
    <scope>NUCLEOTIDE SEQUENCE [LARGE SCALE GENOMIC DNA]</scope>
    <source>
        <strain evidence="3 4">441</strain>
    </source>
</reference>
<reference evidence="4" key="2">
    <citation type="submission" date="2015-01" db="EMBL/GenBank/DDBJ databases">
        <title>Evolutionary Origins and Diversification of the Mycorrhizal Mutualists.</title>
        <authorList>
            <consortium name="DOE Joint Genome Institute"/>
            <consortium name="Mycorrhizal Genomics Consortium"/>
            <person name="Kohler A."/>
            <person name="Kuo A."/>
            <person name="Nagy L.G."/>
            <person name="Floudas D."/>
            <person name="Copeland A."/>
            <person name="Barry K.W."/>
            <person name="Cichocki N."/>
            <person name="Veneault-Fourrey C."/>
            <person name="LaButti K."/>
            <person name="Lindquist E.A."/>
            <person name="Lipzen A."/>
            <person name="Lundell T."/>
            <person name="Morin E."/>
            <person name="Murat C."/>
            <person name="Riley R."/>
            <person name="Ohm R."/>
            <person name="Sun H."/>
            <person name="Tunlid A."/>
            <person name="Henrissat B."/>
            <person name="Grigoriev I.V."/>
            <person name="Hibbett D.S."/>
            <person name="Martin F."/>
        </authorList>
    </citation>
    <scope>NUCLEOTIDE SEQUENCE [LARGE SCALE GENOMIC DNA]</scope>
    <source>
        <strain evidence="4">441</strain>
    </source>
</reference>
<accession>A0A0C9YV73</accession>
<proteinExistence type="predicted"/>
<dbReference type="AlphaFoldDB" id="A0A0C9YV73"/>
<feature type="region of interest" description="Disordered" evidence="1">
    <location>
        <begin position="1"/>
        <end position="88"/>
    </location>
</feature>
<dbReference type="EMBL" id="KN834156">
    <property type="protein sequence ID" value="KIK11803.1"/>
    <property type="molecule type" value="Genomic_DNA"/>
</dbReference>
<evidence type="ECO:0000313" key="4">
    <source>
        <dbReference type="Proteomes" id="UP000054018"/>
    </source>
</evidence>
<feature type="compositionally biased region" description="Pro residues" evidence="1">
    <location>
        <begin position="1"/>
        <end position="11"/>
    </location>
</feature>
<evidence type="ECO:0000313" key="3">
    <source>
        <dbReference type="EMBL" id="KIK11803.1"/>
    </source>
</evidence>
<dbReference type="OrthoDB" id="2691516at2759"/>